<evidence type="ECO:0008006" key="4">
    <source>
        <dbReference type="Google" id="ProtNLM"/>
    </source>
</evidence>
<evidence type="ECO:0000256" key="1">
    <source>
        <dbReference type="SAM" id="MobiDB-lite"/>
    </source>
</evidence>
<accession>A0ABY6AX83</accession>
<sequence length="317" mass="34721">MTRPRARAPRQRQPDHVGTRSPLRPGSDAASQPGRPAQLVAQALADHSNQARQLRRMQDLADQHAEASAGSAAPVQRMRLSTSSRWNDFEAEQQPVTDFPLVFSMAVVNFVDQEGITFTGDQPETLEVPMSYSVAGFSRQVQVTASEIAAMREQINGRTQGGRALTAKTHMRDEGEDDLNPSAYTNNCGYCVLASVLHLGNANQIFEWLTEAGLSSGRLADGLDLEKMQVALSQVGVPMSNIMNGLDNGGLRNQLVVACQEGFSTAIVHFPAHFVVARTREVAQGHVIVIEDPQLRESWNFDLLPETVFSLFTLQEP</sequence>
<dbReference type="EMBL" id="CP104562">
    <property type="protein sequence ID" value="UXH76918.1"/>
    <property type="molecule type" value="Genomic_DNA"/>
</dbReference>
<gene>
    <name evidence="2" type="ORF">N4261_18050</name>
</gene>
<organism evidence="2 3">
    <name type="scientific">Roseateles amylovorans</name>
    <dbReference type="NCBI Taxonomy" id="2978473"/>
    <lineage>
        <taxon>Bacteria</taxon>
        <taxon>Pseudomonadati</taxon>
        <taxon>Pseudomonadota</taxon>
        <taxon>Betaproteobacteria</taxon>
        <taxon>Burkholderiales</taxon>
        <taxon>Sphaerotilaceae</taxon>
        <taxon>Roseateles</taxon>
    </lineage>
</organism>
<feature type="compositionally biased region" description="Basic residues" evidence="1">
    <location>
        <begin position="1"/>
        <end position="10"/>
    </location>
</feature>
<reference evidence="2" key="1">
    <citation type="submission" date="2022-10" db="EMBL/GenBank/DDBJ databases">
        <title>Characterization and whole genome sequencing of a new Roseateles species, isolated from fresh water.</title>
        <authorList>
            <person name="Guliayeva D.Y."/>
            <person name="Akhremchuk A.E."/>
            <person name="Sikolenko M.A."/>
            <person name="Valentovich L.N."/>
            <person name="Sidarenka A.V."/>
        </authorList>
    </citation>
    <scope>NUCLEOTIDE SEQUENCE</scope>
    <source>
        <strain evidence="2">BIM B-1768</strain>
    </source>
</reference>
<feature type="compositionally biased region" description="Basic and acidic residues" evidence="1">
    <location>
        <begin position="56"/>
        <end position="65"/>
    </location>
</feature>
<dbReference type="Proteomes" id="UP001064933">
    <property type="component" value="Chromosome"/>
</dbReference>
<protein>
    <recommendedName>
        <fullName evidence="4">Peptidase C39 domain-containing protein</fullName>
    </recommendedName>
</protein>
<proteinExistence type="predicted"/>
<dbReference type="RefSeq" id="WP_261756660.1">
    <property type="nucleotide sequence ID" value="NZ_CP104562.2"/>
</dbReference>
<evidence type="ECO:0000313" key="2">
    <source>
        <dbReference type="EMBL" id="UXH76918.1"/>
    </source>
</evidence>
<name>A0ABY6AX83_9BURK</name>
<keyword evidence="3" id="KW-1185">Reference proteome</keyword>
<evidence type="ECO:0000313" key="3">
    <source>
        <dbReference type="Proteomes" id="UP001064933"/>
    </source>
</evidence>
<feature type="region of interest" description="Disordered" evidence="1">
    <location>
        <begin position="1"/>
        <end position="38"/>
    </location>
</feature>
<feature type="region of interest" description="Disordered" evidence="1">
    <location>
        <begin position="50"/>
        <end position="76"/>
    </location>
</feature>